<feature type="region of interest" description="Disordered" evidence="1">
    <location>
        <begin position="1"/>
        <end position="38"/>
    </location>
</feature>
<accession>A0ABT8FF25</accession>
<dbReference type="EMBL" id="JAUHJQ010000002">
    <property type="protein sequence ID" value="MDN4173125.1"/>
    <property type="molecule type" value="Genomic_DNA"/>
</dbReference>
<dbReference type="RefSeq" id="WP_300952207.1">
    <property type="nucleotide sequence ID" value="NZ_JAUHJQ010000002.1"/>
</dbReference>
<proteinExistence type="predicted"/>
<gene>
    <name evidence="2" type="ORF">QWY28_09245</name>
</gene>
<name>A0ABT8FF25_9ACTN</name>
<comment type="caution">
    <text evidence="2">The sequence shown here is derived from an EMBL/GenBank/DDBJ whole genome shotgun (WGS) entry which is preliminary data.</text>
</comment>
<dbReference type="Proteomes" id="UP001168620">
    <property type="component" value="Unassembled WGS sequence"/>
</dbReference>
<sequence length="136" mass="15195">MAGRDEESLSPVLGDPSGPHWSAHPPEAWSPDDGEPDHTVHGDELRFFWDYGVQVPLWDDHGLLDDDPAWLREALGLGDALVADLAAWGERMGHLDAHPEMRTEEAYAGLDRQARALVERLRAELDARFTVTYEPS</sequence>
<protein>
    <submittedName>
        <fullName evidence="2">Uncharacterized protein</fullName>
    </submittedName>
</protein>
<organism evidence="2 3">
    <name type="scientific">Nocardioides oceani</name>
    <dbReference type="NCBI Taxonomy" id="3058369"/>
    <lineage>
        <taxon>Bacteria</taxon>
        <taxon>Bacillati</taxon>
        <taxon>Actinomycetota</taxon>
        <taxon>Actinomycetes</taxon>
        <taxon>Propionibacteriales</taxon>
        <taxon>Nocardioidaceae</taxon>
        <taxon>Nocardioides</taxon>
    </lineage>
</organism>
<reference evidence="2" key="1">
    <citation type="submission" date="2023-06" db="EMBL/GenBank/DDBJ databases">
        <title>Draft genome sequence of Nocardioides sp. SOB77.</title>
        <authorList>
            <person name="Zhang G."/>
        </authorList>
    </citation>
    <scope>NUCLEOTIDE SEQUENCE</scope>
    <source>
        <strain evidence="2">SOB77</strain>
    </source>
</reference>
<evidence type="ECO:0000256" key="1">
    <source>
        <dbReference type="SAM" id="MobiDB-lite"/>
    </source>
</evidence>
<evidence type="ECO:0000313" key="3">
    <source>
        <dbReference type="Proteomes" id="UP001168620"/>
    </source>
</evidence>
<keyword evidence="3" id="KW-1185">Reference proteome</keyword>
<evidence type="ECO:0000313" key="2">
    <source>
        <dbReference type="EMBL" id="MDN4173125.1"/>
    </source>
</evidence>